<accession>A0A9Q0Y4G2</accession>
<gene>
    <name evidence="2" type="ORF">JRQ81_012531</name>
</gene>
<name>A0A9Q0Y4G2_9SAUR</name>
<dbReference type="OrthoDB" id="6285995at2759"/>
<dbReference type="AlphaFoldDB" id="A0A9Q0Y4G2"/>
<evidence type="ECO:0000259" key="1">
    <source>
        <dbReference type="Pfam" id="PF15813"/>
    </source>
</evidence>
<dbReference type="InterPro" id="IPR031643">
    <property type="entry name" value="DUF4708"/>
</dbReference>
<proteinExistence type="predicted"/>
<feature type="domain" description="DUF4708" evidence="1">
    <location>
        <begin position="6"/>
        <end position="276"/>
    </location>
</feature>
<keyword evidence="3" id="KW-1185">Reference proteome</keyword>
<dbReference type="PANTHER" id="PTHR28495">
    <property type="entry name" value="HYPOTHETICAL PROTEIN LOC100359752"/>
    <property type="match status" value="1"/>
</dbReference>
<organism evidence="2 3">
    <name type="scientific">Phrynocephalus forsythii</name>
    <dbReference type="NCBI Taxonomy" id="171643"/>
    <lineage>
        <taxon>Eukaryota</taxon>
        <taxon>Metazoa</taxon>
        <taxon>Chordata</taxon>
        <taxon>Craniata</taxon>
        <taxon>Vertebrata</taxon>
        <taxon>Euteleostomi</taxon>
        <taxon>Lepidosauria</taxon>
        <taxon>Squamata</taxon>
        <taxon>Bifurcata</taxon>
        <taxon>Unidentata</taxon>
        <taxon>Episquamata</taxon>
        <taxon>Toxicofera</taxon>
        <taxon>Iguania</taxon>
        <taxon>Acrodonta</taxon>
        <taxon>Agamidae</taxon>
        <taxon>Agaminae</taxon>
        <taxon>Phrynocephalus</taxon>
    </lineage>
</organism>
<dbReference type="PANTHER" id="PTHR28495:SF1">
    <property type="entry name" value="GENE, 17266-RELATED"/>
    <property type="match status" value="1"/>
</dbReference>
<protein>
    <recommendedName>
        <fullName evidence="1">DUF4708 domain-containing protein</fullName>
    </recommendedName>
</protein>
<comment type="caution">
    <text evidence="2">The sequence shown here is derived from an EMBL/GenBank/DDBJ whole genome shotgun (WGS) entry which is preliminary data.</text>
</comment>
<reference evidence="2" key="1">
    <citation type="journal article" date="2023" name="DNA Res.">
        <title>Chromosome-level genome assembly of Phrynocephalus forsythii using third-generation DNA sequencing and Hi-C analysis.</title>
        <authorList>
            <person name="Qi Y."/>
            <person name="Zhao W."/>
            <person name="Zhao Y."/>
            <person name="Niu C."/>
            <person name="Cao S."/>
            <person name="Zhang Y."/>
        </authorList>
    </citation>
    <scope>NUCLEOTIDE SEQUENCE</scope>
    <source>
        <tissue evidence="2">Muscle</tissue>
    </source>
</reference>
<dbReference type="EMBL" id="JAPFRF010000003">
    <property type="protein sequence ID" value="KAJ7338629.1"/>
    <property type="molecule type" value="Genomic_DNA"/>
</dbReference>
<dbReference type="Proteomes" id="UP001142489">
    <property type="component" value="Unassembled WGS sequence"/>
</dbReference>
<evidence type="ECO:0000313" key="3">
    <source>
        <dbReference type="Proteomes" id="UP001142489"/>
    </source>
</evidence>
<dbReference type="Pfam" id="PF15813">
    <property type="entry name" value="DUF4708"/>
    <property type="match status" value="1"/>
</dbReference>
<sequence length="709" mass="80429">MNNRRQSLFFISLPELQKLCAVKVTVYSEQAATEIRTAQRRMCRQLLFLHQDILSSPVPGTLNQVSVVMTIPFYKSGKFQAYVESHGATMALPERVLPSVFQTCLSYSLITKLASRWNRAGHLLIQGKDFLSQQGKQNAVVMDINVSNNQLCISVEVYTIRLPPPELVDFDISTNVIKKFDTDDNGVIEKCSILSNWCYVLPSMKMGQIINISHVIPSDSVFESYSDLKLYWENLYGYVLPKDPQIYCNIYFKLIGEQLFTYPFSCIRSRPVQYFPRVDLEGVLNAFVNDLKNIIPFICGLPLKMTSKALYATKDLTQSSVQKESTKPANLTGKRNWKETLTQVMPKKDVSIPLSCATENIHQMELQVNQPKPGIFSNLYLGAKDDNTRAVGSNVYNKKQWKKSEESTMLLNSNESFRSSKDSLMRDSTRIIPIFKGKLLLTDKQMTKNVSGRKKQNISQYVPMQSNTAAKSVVFKTISGQLNKPSRNEISVLQLEIGKSNVKSTKRRLKEKKMDNRHLSNCAFTNTMGLDRNSRQMKSGRLSSPLVSASDQSMCDPSTVHQHINKPANLSTGQNARSMGSKKKRFCISHSDINEKNIRLVQNQMQSPTEKSKMNTYRSVHNRAKEGRGQKRPMNSDKDTTNISCHHLQFNSLKGWKKCANGECSEHTMEHIVQRLECIPLGQIFQESLKHGVRDSESSDKKVIFQSCS</sequence>
<evidence type="ECO:0000313" key="2">
    <source>
        <dbReference type="EMBL" id="KAJ7338629.1"/>
    </source>
</evidence>